<protein>
    <recommendedName>
        <fullName evidence="4">Transmembrane protein</fullName>
    </recommendedName>
</protein>
<evidence type="ECO:0008006" key="4">
    <source>
        <dbReference type="Google" id="ProtNLM"/>
    </source>
</evidence>
<dbReference type="InterPro" id="IPR047798">
    <property type="entry name" value="BPSS1780-like"/>
</dbReference>
<feature type="transmembrane region" description="Helical" evidence="1">
    <location>
        <begin position="94"/>
        <end position="115"/>
    </location>
</feature>
<dbReference type="NCBIfam" id="NF041043">
    <property type="entry name" value="BPSS1780_fam"/>
    <property type="match status" value="1"/>
</dbReference>
<proteinExistence type="predicted"/>
<feature type="transmembrane region" description="Helical" evidence="1">
    <location>
        <begin position="48"/>
        <end position="69"/>
    </location>
</feature>
<dbReference type="RefSeq" id="WP_153114692.1">
    <property type="nucleotide sequence ID" value="NZ_JACIGE010000002.1"/>
</dbReference>
<dbReference type="AlphaFoldDB" id="A0A840G6Q5"/>
<dbReference type="Proteomes" id="UP000587070">
    <property type="component" value="Unassembled WGS sequence"/>
</dbReference>
<dbReference type="OrthoDB" id="5298483at2"/>
<comment type="caution">
    <text evidence="2">The sequence shown here is derived from an EMBL/GenBank/DDBJ whole genome shotgun (WGS) entry which is preliminary data.</text>
</comment>
<keyword evidence="1" id="KW-1133">Transmembrane helix</keyword>
<evidence type="ECO:0000256" key="1">
    <source>
        <dbReference type="SAM" id="Phobius"/>
    </source>
</evidence>
<evidence type="ECO:0000313" key="3">
    <source>
        <dbReference type="Proteomes" id="UP000587070"/>
    </source>
</evidence>
<organism evidence="2 3">
    <name type="scientific">Rhodocyclus tenuis</name>
    <name type="common">Rhodospirillum tenue</name>
    <dbReference type="NCBI Taxonomy" id="1066"/>
    <lineage>
        <taxon>Bacteria</taxon>
        <taxon>Pseudomonadati</taxon>
        <taxon>Pseudomonadota</taxon>
        <taxon>Betaproteobacteria</taxon>
        <taxon>Rhodocyclales</taxon>
        <taxon>Rhodocyclaceae</taxon>
        <taxon>Rhodocyclus</taxon>
    </lineage>
</organism>
<feature type="transmembrane region" description="Helical" evidence="1">
    <location>
        <begin position="227"/>
        <end position="247"/>
    </location>
</feature>
<reference evidence="2 3" key="1">
    <citation type="submission" date="2020-08" db="EMBL/GenBank/DDBJ databases">
        <title>Genome sequencing of Purple Non-Sulfur Bacteria from various extreme environments.</title>
        <authorList>
            <person name="Mayer M."/>
        </authorList>
    </citation>
    <scope>NUCLEOTIDE SEQUENCE [LARGE SCALE GENOMIC DNA]</scope>
    <source>
        <strain evidence="2 3">2761</strain>
    </source>
</reference>
<keyword evidence="3" id="KW-1185">Reference proteome</keyword>
<feature type="transmembrane region" description="Helical" evidence="1">
    <location>
        <begin position="190"/>
        <end position="215"/>
    </location>
</feature>
<keyword evidence="1" id="KW-0812">Transmembrane</keyword>
<evidence type="ECO:0000313" key="2">
    <source>
        <dbReference type="EMBL" id="MBB4246640.1"/>
    </source>
</evidence>
<gene>
    <name evidence="2" type="ORF">GGD90_000997</name>
</gene>
<accession>A0A840G6Q5</accession>
<feature type="transmembrane region" description="Helical" evidence="1">
    <location>
        <begin position="21"/>
        <end position="42"/>
    </location>
</feature>
<sequence>MQALTLTLRQGFRWLADGFAIFRRSPALLVFLVFAYWTLMALLNSVPLLGPALATMLLPLFSVGLMNACRDLDRAQKVSPLSLFSGFRQQSRTLLVLGAGYLAATATVLAISSLADDGVLLHWMLAGEAPSEDALNSGELANAAQIALVLMLPLLMAYWYAPALVAWQGLTAGKALFFSFVACLRNWRAFIGYGAATLLFGAIVPGVVLGLLAAFLPQNLASITKMLSLPFLLIFAPTLFASFYASYRDVFIVRERSPDVDE</sequence>
<name>A0A840G6Q5_RHOTE</name>
<dbReference type="EMBL" id="JACIGE010000002">
    <property type="protein sequence ID" value="MBB4246640.1"/>
    <property type="molecule type" value="Genomic_DNA"/>
</dbReference>
<keyword evidence="1" id="KW-0472">Membrane</keyword>
<feature type="transmembrane region" description="Helical" evidence="1">
    <location>
        <begin position="157"/>
        <end position="178"/>
    </location>
</feature>